<evidence type="ECO:0000313" key="1">
    <source>
        <dbReference type="EMBL" id="GKH04757.1"/>
    </source>
</evidence>
<reference evidence="1" key="1">
    <citation type="submission" date="2022-01" db="EMBL/GenBank/DDBJ databases">
        <title>Novel bile acid biosynthetic pathways are enriched in the microbiome of centenarians.</title>
        <authorList>
            <person name="Sato Y."/>
            <person name="Atarashi K."/>
            <person name="Plichta R.D."/>
            <person name="Arai Y."/>
            <person name="Sasajima S."/>
            <person name="Kearney M.S."/>
            <person name="Suda W."/>
            <person name="Takeshita K."/>
            <person name="Sasaki T."/>
            <person name="Okamoto S."/>
            <person name="Skelly N.A."/>
            <person name="Okamura Y."/>
            <person name="Vlamakis H."/>
            <person name="Li Y."/>
            <person name="Tanoue T."/>
            <person name="Takei H."/>
            <person name="Nittono H."/>
            <person name="Narushima S."/>
            <person name="Irie J."/>
            <person name="Itoh H."/>
            <person name="Moriya K."/>
            <person name="Sugiura Y."/>
            <person name="Suematsu M."/>
            <person name="Moritoki N."/>
            <person name="Shibata S."/>
            <person name="Littman R.D."/>
            <person name="Fischbach A.M."/>
            <person name="Uwamino Y."/>
            <person name="Inoue T."/>
            <person name="Honda A."/>
            <person name="Hattori M."/>
            <person name="Murai T."/>
            <person name="Xavier J.R."/>
            <person name="Hirose N."/>
            <person name="Honda K."/>
        </authorList>
    </citation>
    <scope>NUCLEOTIDE SEQUENCE</scope>
    <source>
        <strain evidence="1">CE91-St55</strain>
    </source>
</reference>
<comment type="caution">
    <text evidence="1">The sequence shown here is derived from an EMBL/GenBank/DDBJ whole genome shotgun (WGS) entry which is preliminary data.</text>
</comment>
<dbReference type="RefSeq" id="WP_021660146.1">
    <property type="nucleotide sequence ID" value="NZ_BQNJ01000003.1"/>
</dbReference>
<dbReference type="EMBL" id="BQNJ01000003">
    <property type="protein sequence ID" value="GKH04757.1"/>
    <property type="molecule type" value="Genomic_DNA"/>
</dbReference>
<proteinExistence type="predicted"/>
<gene>
    <name evidence="1" type="ORF">CE91St55_67380</name>
</gene>
<evidence type="ECO:0000313" key="2">
    <source>
        <dbReference type="Proteomes" id="UP001055091"/>
    </source>
</evidence>
<protein>
    <submittedName>
        <fullName evidence="1">Uncharacterized protein</fullName>
    </submittedName>
</protein>
<accession>A0AA37JR62</accession>
<organism evidence="1 2">
    <name type="scientific">Hungatella hathewayi</name>
    <dbReference type="NCBI Taxonomy" id="154046"/>
    <lineage>
        <taxon>Bacteria</taxon>
        <taxon>Bacillati</taxon>
        <taxon>Bacillota</taxon>
        <taxon>Clostridia</taxon>
        <taxon>Lachnospirales</taxon>
        <taxon>Lachnospiraceae</taxon>
        <taxon>Hungatella</taxon>
    </lineage>
</organism>
<dbReference type="Proteomes" id="UP001055091">
    <property type="component" value="Unassembled WGS sequence"/>
</dbReference>
<dbReference type="AlphaFoldDB" id="A0AA37JR62"/>
<sequence length="80" mass="9515">MDKPHVLDILAKKQGCFVSDLRLNPINRRAALADLLLLDDSAFLLKEWKEAVYYLTRTTRIFEDVSLVKRYIRMYLLWEV</sequence>
<name>A0AA37JR62_9FIRM</name>